<dbReference type="InterPro" id="IPR008920">
    <property type="entry name" value="TF_FadR/GntR_C"/>
</dbReference>
<keyword evidence="2" id="KW-0238">DNA-binding</keyword>
<name>H0DZX7_9ACTN</name>
<dbReference type="SUPFAM" id="SSF48008">
    <property type="entry name" value="GntR ligand-binding domain-like"/>
    <property type="match status" value="1"/>
</dbReference>
<dbReference type="SUPFAM" id="SSF46785">
    <property type="entry name" value="Winged helix' DNA-binding domain"/>
    <property type="match status" value="1"/>
</dbReference>
<dbReference type="Pfam" id="PF00392">
    <property type="entry name" value="GntR"/>
    <property type="match status" value="1"/>
</dbReference>
<dbReference type="InterPro" id="IPR011711">
    <property type="entry name" value="GntR_C"/>
</dbReference>
<keyword evidence="3" id="KW-0804">Transcription</keyword>
<dbReference type="Pfam" id="PF07729">
    <property type="entry name" value="FCD"/>
    <property type="match status" value="1"/>
</dbReference>
<proteinExistence type="predicted"/>
<dbReference type="PROSITE" id="PS50949">
    <property type="entry name" value="HTH_GNTR"/>
    <property type="match status" value="1"/>
</dbReference>
<keyword evidence="1" id="KW-0805">Transcription regulation</keyword>
<dbReference type="GO" id="GO:0003700">
    <property type="term" value="F:DNA-binding transcription factor activity"/>
    <property type="evidence" value="ECO:0007669"/>
    <property type="project" value="InterPro"/>
</dbReference>
<evidence type="ECO:0000256" key="2">
    <source>
        <dbReference type="ARBA" id="ARBA00023125"/>
    </source>
</evidence>
<dbReference type="EMBL" id="AGUD01000003">
    <property type="protein sequence ID" value="EHN13081.1"/>
    <property type="molecule type" value="Genomic_DNA"/>
</dbReference>
<evidence type="ECO:0000313" key="5">
    <source>
        <dbReference type="EMBL" id="EHN13081.1"/>
    </source>
</evidence>
<dbReference type="InterPro" id="IPR036390">
    <property type="entry name" value="WH_DNA-bd_sf"/>
</dbReference>
<gene>
    <name evidence="5" type="ORF">PAI11_00820</name>
</gene>
<protein>
    <submittedName>
        <fullName evidence="5">Regulatory protein</fullName>
    </submittedName>
</protein>
<dbReference type="InterPro" id="IPR036388">
    <property type="entry name" value="WH-like_DNA-bd_sf"/>
</dbReference>
<dbReference type="PATRIC" id="fig|1097667.3.peg.82"/>
<dbReference type="SMART" id="SM00345">
    <property type="entry name" value="HTH_GNTR"/>
    <property type="match status" value="1"/>
</dbReference>
<comment type="caution">
    <text evidence="5">The sequence shown here is derived from an EMBL/GenBank/DDBJ whole genome shotgun (WGS) entry which is preliminary data.</text>
</comment>
<feature type="domain" description="HTH gntR-type" evidence="4">
    <location>
        <begin position="14"/>
        <end position="84"/>
    </location>
</feature>
<dbReference type="Proteomes" id="UP000005143">
    <property type="component" value="Unassembled WGS sequence"/>
</dbReference>
<dbReference type="CDD" id="cd07377">
    <property type="entry name" value="WHTH_GntR"/>
    <property type="match status" value="1"/>
</dbReference>
<keyword evidence="6" id="KW-1185">Reference proteome</keyword>
<dbReference type="PANTHER" id="PTHR43537">
    <property type="entry name" value="TRANSCRIPTIONAL REGULATOR, GNTR FAMILY"/>
    <property type="match status" value="1"/>
</dbReference>
<dbReference type="AlphaFoldDB" id="H0DZX7"/>
<organism evidence="5 6">
    <name type="scientific">Patulibacter medicamentivorans</name>
    <dbReference type="NCBI Taxonomy" id="1097667"/>
    <lineage>
        <taxon>Bacteria</taxon>
        <taxon>Bacillati</taxon>
        <taxon>Actinomycetota</taxon>
        <taxon>Thermoleophilia</taxon>
        <taxon>Solirubrobacterales</taxon>
        <taxon>Patulibacteraceae</taxon>
        <taxon>Patulibacter</taxon>
    </lineage>
</organism>
<dbReference type="Gene3D" id="1.20.120.530">
    <property type="entry name" value="GntR ligand-binding domain-like"/>
    <property type="match status" value="1"/>
</dbReference>
<dbReference type="InterPro" id="IPR000524">
    <property type="entry name" value="Tscrpt_reg_HTH_GntR"/>
</dbReference>
<accession>H0DZX7</accession>
<evidence type="ECO:0000259" key="4">
    <source>
        <dbReference type="PROSITE" id="PS50949"/>
    </source>
</evidence>
<evidence type="ECO:0000256" key="3">
    <source>
        <dbReference type="ARBA" id="ARBA00023163"/>
    </source>
</evidence>
<dbReference type="Gene3D" id="1.10.10.10">
    <property type="entry name" value="Winged helix-like DNA-binding domain superfamily/Winged helix DNA-binding domain"/>
    <property type="match status" value="1"/>
</dbReference>
<dbReference type="GO" id="GO:0003677">
    <property type="term" value="F:DNA binding"/>
    <property type="evidence" value="ECO:0007669"/>
    <property type="project" value="UniProtKB-KW"/>
</dbReference>
<dbReference type="PANTHER" id="PTHR43537:SF51">
    <property type="entry name" value="HTH-TYPE TRANSCRIPTIONAL REGULATOR LGOR-RELATED"/>
    <property type="match status" value="1"/>
</dbReference>
<reference evidence="5 6" key="1">
    <citation type="journal article" date="2013" name="Biodegradation">
        <title>Quantitative proteomic analysis of ibuprofen-degrading Patulibacter sp. strain I11.</title>
        <authorList>
            <person name="Almeida B."/>
            <person name="Kjeldal H."/>
            <person name="Lolas I."/>
            <person name="Knudsen A.D."/>
            <person name="Carvalho G."/>
            <person name="Nielsen K.L."/>
            <person name="Barreto Crespo M.T."/>
            <person name="Stensballe A."/>
            <person name="Nielsen J.L."/>
        </authorList>
    </citation>
    <scope>NUCLEOTIDE SEQUENCE [LARGE SCALE GENOMIC DNA]</scope>
    <source>
        <strain evidence="5 6">I11</strain>
    </source>
</reference>
<evidence type="ECO:0000313" key="6">
    <source>
        <dbReference type="Proteomes" id="UP000005143"/>
    </source>
</evidence>
<evidence type="ECO:0000256" key="1">
    <source>
        <dbReference type="ARBA" id="ARBA00023015"/>
    </source>
</evidence>
<sequence length="243" mass="25724">MRAPSAVFEPVATHGRATLVARRISDAIGLGLLVDGERLPSEPQLAGALGVSIATVRDALTILRERELLRTQRGRGGGSFVQAPGEIAVAVLEARLLGTALVDLRDLCDHYGAVAGMAAKLAGERAADDDVGLLRGAIDELEAAGSLAARYRAAARCPVEVAAAAQSAQLTGAVIALQTEVGPLVGLAYRDDDGHREAVRRQRAIADAIADADGERARTTTEEHAGELYRRARDLHREMRSRR</sequence>